<dbReference type="GO" id="GO:0008146">
    <property type="term" value="F:sulfotransferase activity"/>
    <property type="evidence" value="ECO:0007669"/>
    <property type="project" value="InterPro"/>
</dbReference>
<evidence type="ECO:0000256" key="2">
    <source>
        <dbReference type="ARBA" id="ARBA00023180"/>
    </source>
</evidence>
<sequence length="288" mass="32057">MSRDVQPNFFLVGAPRCGTTSMYLYLKQHPAIYLAVIKEPLYYCRDLSAPSFAVTERADYQRLFSDVGTEIIVGEGSVWYLLSKVAARAIAADAPEARALVMLRRPVDMMASLHALYLRTGNEDLADFAEALAAEPARARGQRLPAGAYFPEGLQYTRVARYAEQLERFIDALGRERVHCVLFDEFARDPAAAVRDTVRFLGLDPEVAIDIEPARARARVRARVLRQLRRIPPALRAKLKLGDEHEGARRAPVSAALRAQVARALAGDVARLGMLLGRDLSHWSRDAD</sequence>
<evidence type="ECO:0000313" key="4">
    <source>
        <dbReference type="EMBL" id="ACY18990.1"/>
    </source>
</evidence>
<dbReference type="RefSeq" id="WP_012831582.1">
    <property type="nucleotide sequence ID" value="NC_013440.1"/>
</dbReference>
<dbReference type="KEGG" id="hoh:Hoch_6521"/>
<dbReference type="HOGENOM" id="CLU_017703_1_0_7"/>
<proteinExistence type="predicted"/>
<protein>
    <submittedName>
        <fullName evidence="4">Sulfotransferase domain protein</fullName>
    </submittedName>
</protein>
<keyword evidence="2" id="KW-0325">Glycoprotein</keyword>
<dbReference type="InterPro" id="IPR027417">
    <property type="entry name" value="P-loop_NTPase"/>
</dbReference>
<keyword evidence="1 4" id="KW-0808">Transferase</keyword>
<evidence type="ECO:0000256" key="1">
    <source>
        <dbReference type="ARBA" id="ARBA00022679"/>
    </source>
</evidence>
<keyword evidence="5" id="KW-1185">Reference proteome</keyword>
<evidence type="ECO:0000259" key="3">
    <source>
        <dbReference type="Pfam" id="PF00685"/>
    </source>
</evidence>
<dbReference type="SUPFAM" id="SSF52540">
    <property type="entry name" value="P-loop containing nucleoside triphosphate hydrolases"/>
    <property type="match status" value="1"/>
</dbReference>
<dbReference type="Pfam" id="PF00685">
    <property type="entry name" value="Sulfotransfer_1"/>
    <property type="match status" value="1"/>
</dbReference>
<accession>D0LQI1</accession>
<dbReference type="eggNOG" id="COG4424">
    <property type="taxonomic scope" value="Bacteria"/>
</dbReference>
<dbReference type="STRING" id="502025.Hoch_6521"/>
<organism evidence="4 5">
    <name type="scientific">Haliangium ochraceum (strain DSM 14365 / JCM 11303 / SMP-2)</name>
    <dbReference type="NCBI Taxonomy" id="502025"/>
    <lineage>
        <taxon>Bacteria</taxon>
        <taxon>Pseudomonadati</taxon>
        <taxon>Myxococcota</taxon>
        <taxon>Polyangia</taxon>
        <taxon>Haliangiales</taxon>
        <taxon>Kofleriaceae</taxon>
        <taxon>Haliangium</taxon>
    </lineage>
</organism>
<dbReference type="AlphaFoldDB" id="D0LQI1"/>
<dbReference type="PANTHER" id="PTHR10605:SF56">
    <property type="entry name" value="BIFUNCTIONAL HEPARAN SULFATE N-DEACETYLASE_N-SULFOTRANSFERASE"/>
    <property type="match status" value="1"/>
</dbReference>
<dbReference type="InterPro" id="IPR037359">
    <property type="entry name" value="NST/OST"/>
</dbReference>
<dbReference type="Proteomes" id="UP000001880">
    <property type="component" value="Chromosome"/>
</dbReference>
<reference evidence="4 5" key="1">
    <citation type="journal article" date="2010" name="Stand. Genomic Sci.">
        <title>Complete genome sequence of Haliangium ochraceum type strain (SMP-2).</title>
        <authorList>
            <consortium name="US DOE Joint Genome Institute (JGI-PGF)"/>
            <person name="Ivanova N."/>
            <person name="Daum C."/>
            <person name="Lang E."/>
            <person name="Abt B."/>
            <person name="Kopitz M."/>
            <person name="Saunders E."/>
            <person name="Lapidus A."/>
            <person name="Lucas S."/>
            <person name="Glavina Del Rio T."/>
            <person name="Nolan M."/>
            <person name="Tice H."/>
            <person name="Copeland A."/>
            <person name="Cheng J.F."/>
            <person name="Chen F."/>
            <person name="Bruce D."/>
            <person name="Goodwin L."/>
            <person name="Pitluck S."/>
            <person name="Mavromatis K."/>
            <person name="Pati A."/>
            <person name="Mikhailova N."/>
            <person name="Chen A."/>
            <person name="Palaniappan K."/>
            <person name="Land M."/>
            <person name="Hauser L."/>
            <person name="Chang Y.J."/>
            <person name="Jeffries C.D."/>
            <person name="Detter J.C."/>
            <person name="Brettin T."/>
            <person name="Rohde M."/>
            <person name="Goker M."/>
            <person name="Bristow J."/>
            <person name="Markowitz V."/>
            <person name="Eisen J.A."/>
            <person name="Hugenholtz P."/>
            <person name="Kyrpides N.C."/>
            <person name="Klenk H.P."/>
        </authorList>
    </citation>
    <scope>NUCLEOTIDE SEQUENCE [LARGE SCALE GENOMIC DNA]</scope>
    <source>
        <strain evidence="5">DSM 14365 / CIP 107738 / JCM 11303 / AJ 13395 / SMP-2</strain>
    </source>
</reference>
<name>D0LQI1_HALO1</name>
<feature type="domain" description="Sulfotransferase" evidence="3">
    <location>
        <begin position="7"/>
        <end position="207"/>
    </location>
</feature>
<dbReference type="EMBL" id="CP001804">
    <property type="protein sequence ID" value="ACY18990.1"/>
    <property type="molecule type" value="Genomic_DNA"/>
</dbReference>
<dbReference type="InterPro" id="IPR000863">
    <property type="entry name" value="Sulfotransferase_dom"/>
</dbReference>
<dbReference type="Gene3D" id="3.40.50.300">
    <property type="entry name" value="P-loop containing nucleotide triphosphate hydrolases"/>
    <property type="match status" value="1"/>
</dbReference>
<dbReference type="PANTHER" id="PTHR10605">
    <property type="entry name" value="HEPARAN SULFATE SULFOTRANSFERASE"/>
    <property type="match status" value="1"/>
</dbReference>
<gene>
    <name evidence="4" type="ordered locus">Hoch_6521</name>
</gene>
<evidence type="ECO:0000313" key="5">
    <source>
        <dbReference type="Proteomes" id="UP000001880"/>
    </source>
</evidence>